<dbReference type="AlphaFoldDB" id="A0A3G6IRL5"/>
<protein>
    <submittedName>
        <fullName evidence="1">Uncharacterized protein</fullName>
    </submittedName>
</protein>
<accession>A0A3G6IRL5</accession>
<dbReference type="RefSeq" id="WP_342767971.1">
    <property type="nucleotide sequence ID" value="NZ_CP033898.1"/>
</dbReference>
<proteinExistence type="predicted"/>
<evidence type="ECO:0000313" key="1">
    <source>
        <dbReference type="EMBL" id="AZA08229.1"/>
    </source>
</evidence>
<dbReference type="EMBL" id="CP033898">
    <property type="protein sequence ID" value="AZA08229.1"/>
    <property type="molecule type" value="Genomic_DNA"/>
</dbReference>
<gene>
    <name evidence="1" type="ORF">CPPEL_00390</name>
</gene>
<name>A0A3G6IRL5_9CORY</name>
<sequence length="218" mass="24328">MDVDLQTVLRRLGAPEVAPSVAEVRLLPEHYFAQHWPKAEQHLPVLAGETPKRSVCREDLFALGAAASGPEDMRNFYVAVCAWGAGTSALSAYRLARPLRQPDLEERLWAGLCLAQRGDALGAYEALNGTHRVKFLGPAFFSKLMHFMAPPPEVGDVRPPIILDSRVAQALGWRKTASWTPAEYLAYLDAAEQLRRRWRPDLPLDVVEYQLFAVGKRV</sequence>
<dbReference type="Pfam" id="PF21790">
    <property type="entry name" value="OGG"/>
    <property type="match status" value="1"/>
</dbReference>
<dbReference type="InterPro" id="IPR048868">
    <property type="entry name" value="OGG-like_put"/>
</dbReference>
<evidence type="ECO:0000313" key="2">
    <source>
        <dbReference type="Proteomes" id="UP000271426"/>
    </source>
</evidence>
<dbReference type="KEGG" id="cpso:CPPEL_00390"/>
<dbReference type="Proteomes" id="UP000271426">
    <property type="component" value="Chromosome"/>
</dbReference>
<keyword evidence="2" id="KW-1185">Reference proteome</keyword>
<reference evidence="1 2" key="1">
    <citation type="submission" date="2018-11" db="EMBL/GenBank/DDBJ databases">
        <authorList>
            <person name="Kleinhagauer T."/>
            <person name="Glaeser S.P."/>
            <person name="Spergser J."/>
            <person name="Ruckert C."/>
            <person name="Kaempfer P."/>
            <person name="Busse H.-J."/>
        </authorList>
    </citation>
    <scope>NUCLEOTIDE SEQUENCE [LARGE SCALE GENOMIC DNA]</scope>
    <source>
        <strain evidence="1 2">812CH</strain>
    </source>
</reference>
<organism evidence="1 2">
    <name type="scientific">Corynebacterium pseudopelargi</name>
    <dbReference type="NCBI Taxonomy" id="2080757"/>
    <lineage>
        <taxon>Bacteria</taxon>
        <taxon>Bacillati</taxon>
        <taxon>Actinomycetota</taxon>
        <taxon>Actinomycetes</taxon>
        <taxon>Mycobacteriales</taxon>
        <taxon>Corynebacteriaceae</taxon>
        <taxon>Corynebacterium</taxon>
    </lineage>
</organism>